<dbReference type="Gene3D" id="3.30.70.2740">
    <property type="match status" value="1"/>
</dbReference>
<comment type="similarity">
    <text evidence="1">Belongs to the FAD-binding oxidoreductase/transferase type 4 family.</text>
</comment>
<evidence type="ECO:0000256" key="1">
    <source>
        <dbReference type="ARBA" id="ARBA00008000"/>
    </source>
</evidence>
<dbReference type="InterPro" id="IPR016171">
    <property type="entry name" value="Vanillyl_alc_oxidase_C-sub2"/>
</dbReference>
<dbReference type="Pfam" id="PF01565">
    <property type="entry name" value="FAD_binding_4"/>
    <property type="match status" value="1"/>
</dbReference>
<accession>A0ABY5RUI8</accession>
<dbReference type="SUPFAM" id="SSF56176">
    <property type="entry name" value="FAD-binding/transporter-associated domain-like"/>
    <property type="match status" value="1"/>
</dbReference>
<evidence type="ECO:0000313" key="5">
    <source>
        <dbReference type="EMBL" id="UVF20678.1"/>
    </source>
</evidence>
<sequence>MIDRLRDIVGSKGLITDQSEMEPYLTDWRGRKQGRALCVVLPATTDEVAAVMRLATAERQPVFPQGGNTGLCYGAVPDSRKADKSGIVLSLRRMNQIRSIDRAANVATVDAGVILANLHEAVHAVGRQFPLHLGSEGSAQIGGLISTNAGGTGVVRYGPIRDLVAGLEVVLADGRVLRDLAGLRKDNTGYLLRHLFIGAEGTLGIVTGAALHLHPLMANSAHAWVAVPDPAAAVALLAVLQDKAGPYIEAFELLSASQIQLVARHVENVRIPFSAIPAWSVMIELSSVDASTGLSEILEAALGDAFESGIATDAVIAASERQASEIWHIRHSVSEANKKEGIGVVHDVAVRTSDVPGFIAAADRVSSERFPEAVTQVVCHLGDGNVHYILMFAHAYWAALADKDAFALEVEQAIHDVAAAFSGTFSAEHGVGRKLTQELERLCDPVRYELMLQVKQMLDPDNRMNPGVLLPSTKAAAEGRAT</sequence>
<dbReference type="InterPro" id="IPR006094">
    <property type="entry name" value="Oxid_FAD_bind_N"/>
</dbReference>
<dbReference type="InterPro" id="IPR036318">
    <property type="entry name" value="FAD-bd_PCMH-like_sf"/>
</dbReference>
<dbReference type="Gene3D" id="3.30.465.10">
    <property type="match status" value="1"/>
</dbReference>
<dbReference type="Gene3D" id="3.30.70.2190">
    <property type="match status" value="1"/>
</dbReference>
<dbReference type="InterPro" id="IPR016167">
    <property type="entry name" value="FAD-bd_PCMH_sub1"/>
</dbReference>
<dbReference type="Gene3D" id="3.30.43.10">
    <property type="entry name" value="Uridine Diphospho-n-acetylenolpyruvylglucosamine Reductase, domain 2"/>
    <property type="match status" value="1"/>
</dbReference>
<dbReference type="PANTHER" id="PTHR43716">
    <property type="entry name" value="D-2-HYDROXYGLUTARATE DEHYDROGENASE, MITOCHONDRIAL"/>
    <property type="match status" value="1"/>
</dbReference>
<dbReference type="Proteomes" id="UP001017257">
    <property type="component" value="Chromosome"/>
</dbReference>
<proteinExistence type="inferred from homology"/>
<dbReference type="RefSeq" id="WP_173946361.1">
    <property type="nucleotide sequence ID" value="NZ_CP102845.1"/>
</dbReference>
<feature type="domain" description="FAD-binding PCMH-type" evidence="4">
    <location>
        <begin position="32"/>
        <end position="216"/>
    </location>
</feature>
<evidence type="ECO:0000256" key="2">
    <source>
        <dbReference type="ARBA" id="ARBA00022630"/>
    </source>
</evidence>
<dbReference type="InterPro" id="IPR016169">
    <property type="entry name" value="FAD-bd_PCMH_sub2"/>
</dbReference>
<reference evidence="5" key="1">
    <citation type="submission" date="2022-08" db="EMBL/GenBank/DDBJ databases">
        <title>Microvirga terrae sp. nov., isolated from soil.</title>
        <authorList>
            <person name="Kim K.H."/>
            <person name="Seo Y.L."/>
            <person name="Kim J.M."/>
            <person name="Lee J.K."/>
            <person name="Han D.M."/>
            <person name="Jeon C.O."/>
        </authorList>
    </citation>
    <scope>NUCLEOTIDE SEQUENCE</scope>
    <source>
        <strain evidence="5">R24</strain>
    </source>
</reference>
<dbReference type="SUPFAM" id="SSF55103">
    <property type="entry name" value="FAD-linked oxidases, C-terminal domain"/>
    <property type="match status" value="1"/>
</dbReference>
<dbReference type="PROSITE" id="PS51387">
    <property type="entry name" value="FAD_PCMH"/>
    <property type="match status" value="1"/>
</dbReference>
<evidence type="ECO:0000256" key="3">
    <source>
        <dbReference type="ARBA" id="ARBA00022827"/>
    </source>
</evidence>
<evidence type="ECO:0000313" key="6">
    <source>
        <dbReference type="Proteomes" id="UP001017257"/>
    </source>
</evidence>
<dbReference type="InterPro" id="IPR004113">
    <property type="entry name" value="FAD-bd_oxidored_4_C"/>
</dbReference>
<dbReference type="Pfam" id="PF02913">
    <property type="entry name" value="FAD-oxidase_C"/>
    <property type="match status" value="1"/>
</dbReference>
<keyword evidence="6" id="KW-1185">Reference proteome</keyword>
<keyword evidence="2" id="KW-0285">Flavoprotein</keyword>
<keyword evidence="3" id="KW-0274">FAD</keyword>
<dbReference type="EMBL" id="CP102845">
    <property type="protein sequence ID" value="UVF20678.1"/>
    <property type="molecule type" value="Genomic_DNA"/>
</dbReference>
<dbReference type="InterPro" id="IPR016166">
    <property type="entry name" value="FAD-bd_PCMH"/>
</dbReference>
<protein>
    <submittedName>
        <fullName evidence="5">FAD-binding oxidoreductase</fullName>
    </submittedName>
</protein>
<dbReference type="Gene3D" id="1.10.45.10">
    <property type="entry name" value="Vanillyl-alcohol Oxidase, Chain A, domain 4"/>
    <property type="match status" value="1"/>
</dbReference>
<organism evidence="5 6">
    <name type="scientific">Microvirga terrae</name>
    <dbReference type="NCBI Taxonomy" id="2740529"/>
    <lineage>
        <taxon>Bacteria</taxon>
        <taxon>Pseudomonadati</taxon>
        <taxon>Pseudomonadota</taxon>
        <taxon>Alphaproteobacteria</taxon>
        <taxon>Hyphomicrobiales</taxon>
        <taxon>Methylobacteriaceae</taxon>
        <taxon>Microvirga</taxon>
    </lineage>
</organism>
<evidence type="ECO:0000259" key="4">
    <source>
        <dbReference type="PROSITE" id="PS51387"/>
    </source>
</evidence>
<name>A0ABY5RUI8_9HYPH</name>
<dbReference type="InterPro" id="IPR051264">
    <property type="entry name" value="FAD-oxidored/transferase_4"/>
</dbReference>
<gene>
    <name evidence="5" type="ORF">HPT29_005995</name>
</gene>
<dbReference type="PANTHER" id="PTHR43716:SF2">
    <property type="entry name" value="BLL6224 PROTEIN"/>
    <property type="match status" value="1"/>
</dbReference>
<dbReference type="InterPro" id="IPR016164">
    <property type="entry name" value="FAD-linked_Oxase-like_C"/>
</dbReference>